<evidence type="ECO:0008006" key="6">
    <source>
        <dbReference type="Google" id="ProtNLM"/>
    </source>
</evidence>
<dbReference type="SUPFAM" id="SSF57959">
    <property type="entry name" value="Leucine zipper domain"/>
    <property type="match status" value="1"/>
</dbReference>
<feature type="compositionally biased region" description="Low complexity" evidence="3">
    <location>
        <begin position="1"/>
        <end position="13"/>
    </location>
</feature>
<dbReference type="Proteomes" id="UP001316803">
    <property type="component" value="Unassembled WGS sequence"/>
</dbReference>
<evidence type="ECO:0000256" key="1">
    <source>
        <dbReference type="ARBA" id="ARBA00004123"/>
    </source>
</evidence>
<dbReference type="InterPro" id="IPR046347">
    <property type="entry name" value="bZIP_sf"/>
</dbReference>
<proteinExistence type="predicted"/>
<evidence type="ECO:0000313" key="5">
    <source>
        <dbReference type="Proteomes" id="UP001316803"/>
    </source>
</evidence>
<dbReference type="GO" id="GO:0001228">
    <property type="term" value="F:DNA-binding transcription activator activity, RNA polymerase II-specific"/>
    <property type="evidence" value="ECO:0007669"/>
    <property type="project" value="TreeGrafter"/>
</dbReference>
<dbReference type="CDD" id="cd14688">
    <property type="entry name" value="bZIP_YAP"/>
    <property type="match status" value="1"/>
</dbReference>
<reference evidence="4 5" key="1">
    <citation type="submission" date="2022-12" db="EMBL/GenBank/DDBJ databases">
        <title>Genomic features and morphological characterization of a novel Knufia sp. strain isolated from spacecraft assembly facility.</title>
        <authorList>
            <person name="Teixeira M."/>
            <person name="Chander A.M."/>
            <person name="Stajich J.E."/>
            <person name="Venkateswaran K."/>
        </authorList>
    </citation>
    <scope>NUCLEOTIDE SEQUENCE [LARGE SCALE GENOMIC DNA]</scope>
    <source>
        <strain evidence="4 5">FJI-L2-BK-P2</strain>
    </source>
</reference>
<dbReference type="InterPro" id="IPR050936">
    <property type="entry name" value="AP-1-like"/>
</dbReference>
<dbReference type="AlphaFoldDB" id="A0AAN8EWU6"/>
<name>A0AAN8EWU6_9EURO</name>
<comment type="caution">
    <text evidence="4">The sequence shown here is derived from an EMBL/GenBank/DDBJ whole genome shotgun (WGS) entry which is preliminary data.</text>
</comment>
<organism evidence="4 5">
    <name type="scientific">Knufia fluminis</name>
    <dbReference type="NCBI Taxonomy" id="191047"/>
    <lineage>
        <taxon>Eukaryota</taxon>
        <taxon>Fungi</taxon>
        <taxon>Dikarya</taxon>
        <taxon>Ascomycota</taxon>
        <taxon>Pezizomycotina</taxon>
        <taxon>Eurotiomycetes</taxon>
        <taxon>Chaetothyriomycetidae</taxon>
        <taxon>Chaetothyriales</taxon>
        <taxon>Trichomeriaceae</taxon>
        <taxon>Knufia</taxon>
    </lineage>
</organism>
<comment type="subcellular location">
    <subcellularLocation>
        <location evidence="1">Nucleus</location>
    </subcellularLocation>
</comment>
<accession>A0AAN8EWU6</accession>
<evidence type="ECO:0000256" key="3">
    <source>
        <dbReference type="SAM" id="MobiDB-lite"/>
    </source>
</evidence>
<sequence>MSGLLSRLSSRISGSEDDTTSSSNKAGDAHNRRREQVRRAQRTHRERRAKYLQGLEAEVAQLRSKDAKNIAELKRTKTINKRLRALLEANNIAIPPDLESIDPAIFVSTVEVLGAAGAPQKLQPTKSKAPRAPGVTADLTDPQVAIEFILALEEPCLPDHHNHIGEDGEVGHAMLLQSSILQYAPSTVPTGLGHQFSTGSSWDVPRAQLEDQLARLLNSSLKLNLKAEMTPVMCWHRIRERHEAKPMLQSQFQRLQSELVLQMVCYGFGAVIDEKPFDATLGKVLRAA</sequence>
<protein>
    <recommendedName>
        <fullName evidence="6">BZIP domain-containing protein</fullName>
    </recommendedName>
</protein>
<dbReference type="PANTHER" id="PTHR40621:SF6">
    <property type="entry name" value="AP-1-LIKE TRANSCRIPTION FACTOR YAP1-RELATED"/>
    <property type="match status" value="1"/>
</dbReference>
<feature type="compositionally biased region" description="Basic residues" evidence="3">
    <location>
        <begin position="31"/>
        <end position="47"/>
    </location>
</feature>
<dbReference type="GO" id="GO:0000976">
    <property type="term" value="F:transcription cis-regulatory region binding"/>
    <property type="evidence" value="ECO:0007669"/>
    <property type="project" value="InterPro"/>
</dbReference>
<evidence type="ECO:0000313" key="4">
    <source>
        <dbReference type="EMBL" id="KAK5955426.1"/>
    </source>
</evidence>
<evidence type="ECO:0000256" key="2">
    <source>
        <dbReference type="ARBA" id="ARBA00023242"/>
    </source>
</evidence>
<dbReference type="GO" id="GO:0090575">
    <property type="term" value="C:RNA polymerase II transcription regulator complex"/>
    <property type="evidence" value="ECO:0007669"/>
    <property type="project" value="TreeGrafter"/>
</dbReference>
<keyword evidence="2" id="KW-0539">Nucleus</keyword>
<dbReference type="Gene3D" id="1.20.5.170">
    <property type="match status" value="1"/>
</dbReference>
<dbReference type="EMBL" id="JAKLMC020000006">
    <property type="protein sequence ID" value="KAK5955426.1"/>
    <property type="molecule type" value="Genomic_DNA"/>
</dbReference>
<feature type="region of interest" description="Disordered" evidence="3">
    <location>
        <begin position="1"/>
        <end position="47"/>
    </location>
</feature>
<keyword evidence="5" id="KW-1185">Reference proteome</keyword>
<gene>
    <name evidence="4" type="ORF">OHC33_003064</name>
</gene>
<dbReference type="PANTHER" id="PTHR40621">
    <property type="entry name" value="TRANSCRIPTION FACTOR KAPC-RELATED"/>
    <property type="match status" value="1"/>
</dbReference>